<dbReference type="CDD" id="cd05233">
    <property type="entry name" value="SDR_c"/>
    <property type="match status" value="1"/>
</dbReference>
<proteinExistence type="inferred from homology"/>
<dbReference type="Proteomes" id="UP000451471">
    <property type="component" value="Unassembled WGS sequence"/>
</dbReference>
<dbReference type="PROSITE" id="PS00061">
    <property type="entry name" value="ADH_SHORT"/>
    <property type="match status" value="1"/>
</dbReference>
<dbReference type="AlphaFoldDB" id="A0A6B0GI05"/>
<dbReference type="EC" id="1.1.1.47" evidence="4"/>
<keyword evidence="5" id="KW-1185">Reference proteome</keyword>
<dbReference type="InterPro" id="IPR020904">
    <property type="entry name" value="Sc_DH/Rdtase_CS"/>
</dbReference>
<dbReference type="InterPro" id="IPR036291">
    <property type="entry name" value="NAD(P)-bd_dom_sf"/>
</dbReference>
<dbReference type="GO" id="GO:0047936">
    <property type="term" value="F:glucose 1-dehydrogenase [NAD(P)+] activity"/>
    <property type="evidence" value="ECO:0007669"/>
    <property type="project" value="UniProtKB-EC"/>
</dbReference>
<keyword evidence="2 4" id="KW-0560">Oxidoreductase</keyword>
<dbReference type="PRINTS" id="PR00081">
    <property type="entry name" value="GDHRDH"/>
</dbReference>
<dbReference type="SMART" id="SM00822">
    <property type="entry name" value="PKS_KR"/>
    <property type="match status" value="1"/>
</dbReference>
<dbReference type="NCBIfam" id="NF005559">
    <property type="entry name" value="PRK07231.1"/>
    <property type="match status" value="1"/>
</dbReference>
<dbReference type="InterPro" id="IPR057326">
    <property type="entry name" value="KR_dom"/>
</dbReference>
<comment type="similarity">
    <text evidence="1">Belongs to the short-chain dehydrogenases/reductases (SDR) family.</text>
</comment>
<dbReference type="RefSeq" id="WP_158203162.1">
    <property type="nucleotide sequence ID" value="NZ_WSZK01000007.1"/>
</dbReference>
<gene>
    <name evidence="4" type="ORF">GQS65_02820</name>
</gene>
<dbReference type="PANTHER" id="PTHR42760">
    <property type="entry name" value="SHORT-CHAIN DEHYDROGENASES/REDUCTASES FAMILY MEMBER"/>
    <property type="match status" value="1"/>
</dbReference>
<dbReference type="PRINTS" id="PR00080">
    <property type="entry name" value="SDRFAMILY"/>
</dbReference>
<name>A0A6B0GI05_9EURY</name>
<evidence type="ECO:0000259" key="3">
    <source>
        <dbReference type="SMART" id="SM00822"/>
    </source>
</evidence>
<dbReference type="EMBL" id="WSZK01000007">
    <property type="protein sequence ID" value="MWG33431.1"/>
    <property type="molecule type" value="Genomic_DNA"/>
</dbReference>
<dbReference type="OrthoDB" id="24596at2157"/>
<evidence type="ECO:0000313" key="5">
    <source>
        <dbReference type="Proteomes" id="UP000451471"/>
    </source>
</evidence>
<reference evidence="4 5" key="1">
    <citation type="submission" date="2019-12" db="EMBL/GenBank/DDBJ databases">
        <title>Halocatena pleomorpha gen. nov. sp. nov., an extremely halophilic archaeon of family Halobacteriaceae isolated from saltpan soil.</title>
        <authorList>
            <person name="Pal Y."/>
            <person name="Verma A."/>
            <person name="Krishnamurthi S."/>
            <person name="Kumar P."/>
        </authorList>
    </citation>
    <scope>NUCLEOTIDE SEQUENCE [LARGE SCALE GENOMIC DNA]</scope>
    <source>
        <strain evidence="4 5">JCM 16495</strain>
    </source>
</reference>
<evidence type="ECO:0000256" key="1">
    <source>
        <dbReference type="ARBA" id="ARBA00006484"/>
    </source>
</evidence>
<dbReference type="Pfam" id="PF13561">
    <property type="entry name" value="adh_short_C2"/>
    <property type="match status" value="1"/>
</dbReference>
<evidence type="ECO:0000256" key="2">
    <source>
        <dbReference type="ARBA" id="ARBA00023002"/>
    </source>
</evidence>
<sequence length="254" mass="26620">MSLLDEKTVVVTGGASGNGRAIAKTSARHGADVVVADIQETPREGGVPTHEWIEDNTDRAATFVECDVTSTAALERAVDTADEFGGIDVMVNNAGVISDTPLLELDETEYRRVTDVNVKGVVFGTKVAGLRLLERGGGAIVNVSSTLGIRGSGAYPLYSATKGAVRMLTYSTAETLSPDVRVNAVHPGTIETRMNVEDIDVLDSATGEDLREGVPAGRFGRPEEVADSVVYLASEMASYVTGSSLLVDGGETNV</sequence>
<dbReference type="PANTHER" id="PTHR42760:SF115">
    <property type="entry name" value="3-OXOACYL-[ACYL-CARRIER-PROTEIN] REDUCTASE FABG"/>
    <property type="match status" value="1"/>
</dbReference>
<dbReference type="InterPro" id="IPR002347">
    <property type="entry name" value="SDR_fam"/>
</dbReference>
<accession>A0A6B0GI05</accession>
<dbReference type="Gene3D" id="3.40.50.720">
    <property type="entry name" value="NAD(P)-binding Rossmann-like Domain"/>
    <property type="match status" value="1"/>
</dbReference>
<dbReference type="SUPFAM" id="SSF51735">
    <property type="entry name" value="NAD(P)-binding Rossmann-fold domains"/>
    <property type="match status" value="1"/>
</dbReference>
<comment type="caution">
    <text evidence="4">The sequence shown here is derived from an EMBL/GenBank/DDBJ whole genome shotgun (WGS) entry which is preliminary data.</text>
</comment>
<feature type="domain" description="Ketoreductase" evidence="3">
    <location>
        <begin position="7"/>
        <end position="193"/>
    </location>
</feature>
<evidence type="ECO:0000313" key="4">
    <source>
        <dbReference type="EMBL" id="MWG33431.1"/>
    </source>
</evidence>
<protein>
    <submittedName>
        <fullName evidence="4">Glucose 1-dehydrogenase</fullName>
        <ecNumber evidence="4">1.1.1.47</ecNumber>
    </submittedName>
</protein>
<organism evidence="4 5">
    <name type="scientific">Halomarina oriensis</name>
    <dbReference type="NCBI Taxonomy" id="671145"/>
    <lineage>
        <taxon>Archaea</taxon>
        <taxon>Methanobacteriati</taxon>
        <taxon>Methanobacteriota</taxon>
        <taxon>Stenosarchaea group</taxon>
        <taxon>Halobacteria</taxon>
        <taxon>Halobacteriales</taxon>
        <taxon>Natronomonadaceae</taxon>
        <taxon>Halomarina</taxon>
    </lineage>
</organism>
<dbReference type="FunFam" id="3.40.50.720:FF:000084">
    <property type="entry name" value="Short-chain dehydrogenase reductase"/>
    <property type="match status" value="1"/>
</dbReference>